<evidence type="ECO:0000256" key="11">
    <source>
        <dbReference type="SAM" id="Phobius"/>
    </source>
</evidence>
<evidence type="ECO:0000256" key="1">
    <source>
        <dbReference type="ARBA" id="ARBA00004651"/>
    </source>
</evidence>
<keyword evidence="4" id="KW-0552">Olfaction</keyword>
<evidence type="ECO:0000313" key="13">
    <source>
        <dbReference type="EMBL" id="CAI9610250.1"/>
    </source>
</evidence>
<evidence type="ECO:0000259" key="12">
    <source>
        <dbReference type="PROSITE" id="PS50262"/>
    </source>
</evidence>
<keyword evidence="4" id="KW-0716">Sensory transduction</keyword>
<evidence type="ECO:0000256" key="3">
    <source>
        <dbReference type="ARBA" id="ARBA00022692"/>
    </source>
</evidence>
<keyword evidence="14" id="KW-1185">Reference proteome</keyword>
<evidence type="ECO:0000313" key="14">
    <source>
        <dbReference type="Proteomes" id="UP001162483"/>
    </source>
</evidence>
<dbReference type="Proteomes" id="UP001162483">
    <property type="component" value="Unassembled WGS sequence"/>
</dbReference>
<evidence type="ECO:0000256" key="2">
    <source>
        <dbReference type="ARBA" id="ARBA00022475"/>
    </source>
</evidence>
<keyword evidence="9 10" id="KW-0807">Transducer</keyword>
<keyword evidence="7 11" id="KW-0472">Membrane</keyword>
<dbReference type="PRINTS" id="PR00245">
    <property type="entry name" value="OLFACTORYR"/>
</dbReference>
<feature type="transmembrane region" description="Helical" evidence="11">
    <location>
        <begin position="44"/>
        <end position="62"/>
    </location>
</feature>
<gene>
    <name evidence="13" type="ORF">SPARVUS_LOCUS14387639</name>
</gene>
<accession>A0ABN9GLQ2</accession>
<dbReference type="EMBL" id="CATNWA010018907">
    <property type="protein sequence ID" value="CAI9610250.1"/>
    <property type="molecule type" value="Genomic_DNA"/>
</dbReference>
<dbReference type="PANTHER" id="PTHR26452">
    <property type="entry name" value="OLFACTORY RECEPTOR"/>
    <property type="match status" value="1"/>
</dbReference>
<proteinExistence type="inferred from homology"/>
<keyword evidence="5 11" id="KW-1133">Transmembrane helix</keyword>
<organism evidence="13 14">
    <name type="scientific">Staurois parvus</name>
    <dbReference type="NCBI Taxonomy" id="386267"/>
    <lineage>
        <taxon>Eukaryota</taxon>
        <taxon>Metazoa</taxon>
        <taxon>Chordata</taxon>
        <taxon>Craniata</taxon>
        <taxon>Vertebrata</taxon>
        <taxon>Euteleostomi</taxon>
        <taxon>Amphibia</taxon>
        <taxon>Batrachia</taxon>
        <taxon>Anura</taxon>
        <taxon>Neobatrachia</taxon>
        <taxon>Ranoidea</taxon>
        <taxon>Ranidae</taxon>
        <taxon>Staurois</taxon>
    </lineage>
</organism>
<keyword evidence="3 10" id="KW-0812">Transmembrane</keyword>
<dbReference type="InterPro" id="IPR000276">
    <property type="entry name" value="GPCR_Rhodpsn"/>
</dbReference>
<reference evidence="13" key="1">
    <citation type="submission" date="2023-05" db="EMBL/GenBank/DDBJ databases">
        <authorList>
            <person name="Stuckert A."/>
        </authorList>
    </citation>
    <scope>NUCLEOTIDE SEQUENCE</scope>
</reference>
<evidence type="ECO:0000256" key="5">
    <source>
        <dbReference type="ARBA" id="ARBA00022989"/>
    </source>
</evidence>
<evidence type="ECO:0000256" key="8">
    <source>
        <dbReference type="ARBA" id="ARBA00023170"/>
    </source>
</evidence>
<evidence type="ECO:0000256" key="9">
    <source>
        <dbReference type="ARBA" id="ARBA00023224"/>
    </source>
</evidence>
<keyword evidence="6 10" id="KW-0297">G-protein coupled receptor</keyword>
<dbReference type="SUPFAM" id="SSF81321">
    <property type="entry name" value="Family A G protein-coupled receptor-like"/>
    <property type="match status" value="1"/>
</dbReference>
<feature type="domain" description="G-protein coupled receptors family 1 profile" evidence="12">
    <location>
        <begin position="1"/>
        <end position="152"/>
    </location>
</feature>
<keyword evidence="8 10" id="KW-0675">Receptor</keyword>
<comment type="similarity">
    <text evidence="10">Belongs to the G-protein coupled receptor 1 family.</text>
</comment>
<comment type="subcellular location">
    <subcellularLocation>
        <location evidence="1">Cell membrane</location>
        <topology evidence="1">Multi-pass membrane protein</topology>
    </subcellularLocation>
</comment>
<evidence type="ECO:0000256" key="10">
    <source>
        <dbReference type="RuleBase" id="RU000688"/>
    </source>
</evidence>
<feature type="transmembrane region" description="Helical" evidence="11">
    <location>
        <begin position="5"/>
        <end position="24"/>
    </location>
</feature>
<evidence type="ECO:0000256" key="6">
    <source>
        <dbReference type="ARBA" id="ARBA00023040"/>
    </source>
</evidence>
<dbReference type="InterPro" id="IPR000725">
    <property type="entry name" value="Olfact_rcpt"/>
</dbReference>
<dbReference type="PROSITE" id="PS00237">
    <property type="entry name" value="G_PROTEIN_RECEP_F1_1"/>
    <property type="match status" value="1"/>
</dbReference>
<comment type="caution">
    <text evidence="13">The sequence shown here is derived from an EMBL/GenBank/DDBJ whole genome shotgun (WGS) entry which is preliminary data.</text>
</comment>
<dbReference type="Pfam" id="PF00001">
    <property type="entry name" value="7tm_1"/>
    <property type="match status" value="1"/>
</dbReference>
<evidence type="ECO:0000256" key="7">
    <source>
        <dbReference type="ARBA" id="ARBA00023136"/>
    </source>
</evidence>
<keyword evidence="2" id="KW-1003">Cell membrane</keyword>
<dbReference type="InterPro" id="IPR050516">
    <property type="entry name" value="Olfactory_GPCR"/>
</dbReference>
<feature type="transmembrane region" description="Helical" evidence="11">
    <location>
        <begin position="82"/>
        <end position="104"/>
    </location>
</feature>
<protein>
    <recommendedName>
        <fullName evidence="12">G-protein coupled receptors family 1 profile domain-containing protein</fullName>
    </recommendedName>
</protein>
<dbReference type="InterPro" id="IPR017452">
    <property type="entry name" value="GPCR_Rhodpsn_7TM"/>
</dbReference>
<name>A0ABN9GLQ2_9NEOB</name>
<dbReference type="PROSITE" id="PS50262">
    <property type="entry name" value="G_PROTEIN_RECEP_F1_2"/>
    <property type="match status" value="1"/>
</dbReference>
<dbReference type="Gene3D" id="1.20.1070.10">
    <property type="entry name" value="Rhodopsin 7-helix transmembrane proteins"/>
    <property type="match status" value="1"/>
</dbReference>
<sequence>MYFFLCNLAFIDICFITTIVPNWLKDILSIQKSISVLACLTQSYVFFLSGIAEFLILAVMSVDRYIAICFPLQYSTMISRHFCIQVIIGVWFGSFVSLLIPSYLVMSLTFCVSEIDHFMCDVGPLLKNACINTAHIEKCVLVSSSVVMISSL</sequence>
<dbReference type="PRINTS" id="PR00237">
    <property type="entry name" value="GPCRRHODOPSN"/>
</dbReference>
<evidence type="ECO:0000256" key="4">
    <source>
        <dbReference type="ARBA" id="ARBA00022725"/>
    </source>
</evidence>